<reference evidence="1 2" key="1">
    <citation type="submission" date="2016-03" db="EMBL/GenBank/DDBJ databases">
        <title>Comparative genomics of 54 Lactobacillus plantarum strains reveals genomic uncoupling from niche constraints.</title>
        <authorList>
            <person name="Martino M.E."/>
        </authorList>
    </citation>
    <scope>NUCLEOTIDE SEQUENCE [LARGE SCALE GENOMIC DNA]</scope>
    <source>
        <strain evidence="1 2">19.1</strain>
    </source>
</reference>
<dbReference type="PATRIC" id="fig|1590.201.peg.1944"/>
<organism evidence="1 2">
    <name type="scientific">Lactiplantibacillus plantarum</name>
    <name type="common">Lactobacillus plantarum</name>
    <dbReference type="NCBI Taxonomy" id="1590"/>
    <lineage>
        <taxon>Bacteria</taxon>
        <taxon>Bacillati</taxon>
        <taxon>Bacillota</taxon>
        <taxon>Bacilli</taxon>
        <taxon>Lactobacillales</taxon>
        <taxon>Lactobacillaceae</taxon>
        <taxon>Lactiplantibacillus</taxon>
    </lineage>
</organism>
<proteinExistence type="predicted"/>
<dbReference type="EMBL" id="LUXM01000033">
    <property type="protein sequence ID" value="KZU94076.1"/>
    <property type="molecule type" value="Genomic_DNA"/>
</dbReference>
<accession>A0A165RDD3</accession>
<dbReference type="Proteomes" id="UP000076882">
    <property type="component" value="Unassembled WGS sequence"/>
</dbReference>
<gene>
    <name evidence="1" type="ORF">Lp19_2050</name>
</gene>
<dbReference type="AlphaFoldDB" id="A0A165RDD3"/>
<evidence type="ECO:0000313" key="1">
    <source>
        <dbReference type="EMBL" id="KZU94076.1"/>
    </source>
</evidence>
<name>A0A165RDD3_LACPN</name>
<evidence type="ECO:0000313" key="2">
    <source>
        <dbReference type="Proteomes" id="UP000076882"/>
    </source>
</evidence>
<comment type="caution">
    <text evidence="1">The sequence shown here is derived from an EMBL/GenBank/DDBJ whole genome shotgun (WGS) entry which is preliminary data.</text>
</comment>
<sequence length="56" mass="6326">MSTGSIHGILKINQRIAQKYGKTEKQRQAIMDEMQDATGMPKYTVDGLQEIKDKNS</sequence>
<protein>
    <submittedName>
        <fullName evidence="1">Uncharacterized protein</fullName>
    </submittedName>
</protein>